<reference evidence="1" key="1">
    <citation type="submission" date="2016-04" db="EMBL/GenBank/DDBJ databases">
        <authorList>
            <person name="Evans L.H."/>
            <person name="Alamgir A."/>
            <person name="Owens N."/>
            <person name="Weber N.D."/>
            <person name="Virtaneva K."/>
            <person name="Barbian K."/>
            <person name="Babar A."/>
            <person name="Rosenke K."/>
        </authorList>
    </citation>
    <scope>NUCLEOTIDE SEQUENCE</scope>
    <source>
        <strain evidence="1">92-2</strain>
    </source>
</reference>
<evidence type="ECO:0000313" key="1">
    <source>
        <dbReference type="EMBL" id="SBW04514.1"/>
    </source>
</evidence>
<dbReference type="AlphaFoldDB" id="A0A212JYD0"/>
<organism evidence="1">
    <name type="scientific">uncultured Desulfovibrio sp</name>
    <dbReference type="NCBI Taxonomy" id="167968"/>
    <lineage>
        <taxon>Bacteria</taxon>
        <taxon>Pseudomonadati</taxon>
        <taxon>Thermodesulfobacteriota</taxon>
        <taxon>Desulfovibrionia</taxon>
        <taxon>Desulfovibrionales</taxon>
        <taxon>Desulfovibrionaceae</taxon>
        <taxon>Desulfovibrio</taxon>
        <taxon>environmental samples</taxon>
    </lineage>
</organism>
<accession>A0A212JYD0</accession>
<protein>
    <submittedName>
        <fullName evidence="1">Uncharacterized protein</fullName>
    </submittedName>
</protein>
<dbReference type="EMBL" id="FLUP01000001">
    <property type="protein sequence ID" value="SBW04514.1"/>
    <property type="molecule type" value="Genomic_DNA"/>
</dbReference>
<gene>
    <name evidence="1" type="ORF">KM92DES2_11935</name>
</gene>
<name>A0A212JYD0_9BACT</name>
<proteinExistence type="predicted"/>
<sequence length="32" mass="3760">MGSPAWHDPLTFEMVVTQEWRKCEIDFFSQGS</sequence>